<evidence type="ECO:0000313" key="2">
    <source>
        <dbReference type="EMBL" id="NHC12277.1"/>
    </source>
</evidence>
<reference evidence="2 3" key="1">
    <citation type="submission" date="2020-03" db="EMBL/GenBank/DDBJ databases">
        <title>Two novel Motilibacter sp.</title>
        <authorList>
            <person name="Liu S."/>
        </authorList>
    </citation>
    <scope>NUCLEOTIDE SEQUENCE [LARGE SCALE GENOMIC DNA]</scope>
    <source>
        <strain evidence="2 3">E257</strain>
    </source>
</reference>
<evidence type="ECO:0000313" key="3">
    <source>
        <dbReference type="Proteomes" id="UP000800981"/>
    </source>
</evidence>
<evidence type="ECO:0000259" key="1">
    <source>
        <dbReference type="Pfam" id="PF11575"/>
    </source>
</evidence>
<organism evidence="2 3">
    <name type="scientific">Motilibacter deserti</name>
    <dbReference type="NCBI Taxonomy" id="2714956"/>
    <lineage>
        <taxon>Bacteria</taxon>
        <taxon>Bacillati</taxon>
        <taxon>Actinomycetota</taxon>
        <taxon>Actinomycetes</taxon>
        <taxon>Motilibacterales</taxon>
        <taxon>Motilibacteraceae</taxon>
        <taxon>Motilibacter</taxon>
    </lineage>
</organism>
<feature type="domain" description="Ferric siderophore reductase C-terminal" evidence="1">
    <location>
        <begin position="201"/>
        <end position="221"/>
    </location>
</feature>
<comment type="caution">
    <text evidence="2">The sequence shown here is derived from an EMBL/GenBank/DDBJ whole genome shotgun (WGS) entry which is preliminary data.</text>
</comment>
<gene>
    <name evidence="2" type="ORF">G9H71_00585</name>
</gene>
<dbReference type="RefSeq" id="WP_166276371.1">
    <property type="nucleotide sequence ID" value="NZ_JAANNP010000001.1"/>
</dbReference>
<keyword evidence="3" id="KW-1185">Reference proteome</keyword>
<name>A0ABX0GNJ5_9ACTN</name>
<dbReference type="EMBL" id="JAANNP010000001">
    <property type="protein sequence ID" value="NHC12277.1"/>
    <property type="molecule type" value="Genomic_DNA"/>
</dbReference>
<dbReference type="Pfam" id="PF11575">
    <property type="entry name" value="FhuF_C"/>
    <property type="match status" value="1"/>
</dbReference>
<dbReference type="InterPro" id="IPR024726">
    <property type="entry name" value="FhuF_C"/>
</dbReference>
<dbReference type="Proteomes" id="UP000800981">
    <property type="component" value="Unassembled WGS sequence"/>
</dbReference>
<protein>
    <submittedName>
        <fullName evidence="2">(2Fe-2S)-binding protein</fullName>
    </submittedName>
</protein>
<accession>A0ABX0GNJ5</accession>
<sequence>MARSLTGLGPFVELATGPADDGWLPVARLVGDPGVLRERVRGGRAALATMAGAPPGAVEERVVTSVVMLGVAARLAAPAVAVATVCDAVLPVAALRWRDGPPGPVPLLLPVSVGVPTGGSLGVALVDDVLAPLVETASTLAPLAPPLLWGNVASAVAGAAGALARARPDLRERAYAVADELLAHPPLARSGRFDTRRAFSRRTCCLYYRLPGGGTCGDCPLPPPGLSPSATMPGCR</sequence>
<proteinExistence type="predicted"/>